<dbReference type="AlphaFoldDB" id="A0AAD0RZ99"/>
<protein>
    <recommendedName>
        <fullName evidence="3">DUF2190 domain-containing protein</fullName>
    </recommendedName>
</protein>
<organism evidence="1 2">
    <name type="scientific">Pseudoalteromonas lipolytica</name>
    <dbReference type="NCBI Taxonomy" id="570156"/>
    <lineage>
        <taxon>Bacteria</taxon>
        <taxon>Pseudomonadati</taxon>
        <taxon>Pseudomonadota</taxon>
        <taxon>Gammaproteobacteria</taxon>
        <taxon>Alteromonadales</taxon>
        <taxon>Pseudoalteromonadaceae</taxon>
        <taxon>Pseudoalteromonas</taxon>
    </lineage>
</organism>
<dbReference type="Proteomes" id="UP000264605">
    <property type="component" value="Chromosome"/>
</dbReference>
<evidence type="ECO:0000313" key="1">
    <source>
        <dbReference type="EMBL" id="AXV65270.1"/>
    </source>
</evidence>
<reference evidence="1 2" key="1">
    <citation type="submission" date="2018-08" db="EMBL/GenBank/DDBJ databases">
        <title>Draft genome sequence of Pseudoalteromonas donghaensis HJ51.</title>
        <authorList>
            <person name="Oh J."/>
            <person name="Roh D."/>
        </authorList>
    </citation>
    <scope>NUCLEOTIDE SEQUENCE [LARGE SCALE GENOMIC DNA]</scope>
    <source>
        <strain evidence="1 2">HJ51</strain>
    </source>
</reference>
<dbReference type="RefSeq" id="WP_118844298.1">
    <property type="nucleotide sequence ID" value="NZ_CP032090.1"/>
</dbReference>
<dbReference type="EMBL" id="CP032090">
    <property type="protein sequence ID" value="AXV65270.1"/>
    <property type="molecule type" value="Genomic_DNA"/>
</dbReference>
<gene>
    <name evidence="1" type="ORF">D0907_08305</name>
</gene>
<accession>A0AAD0RZ99</accession>
<evidence type="ECO:0008006" key="3">
    <source>
        <dbReference type="Google" id="ProtNLM"/>
    </source>
</evidence>
<evidence type="ECO:0000313" key="2">
    <source>
        <dbReference type="Proteomes" id="UP000264605"/>
    </source>
</evidence>
<dbReference type="GeneID" id="99505458"/>
<dbReference type="KEGG" id="pdj:D0907_08305"/>
<proteinExistence type="predicted"/>
<sequence length="131" mass="13492">MAQPGFIRNFSSEGEIPPNRLCIVSAAADFQVALATGADAMFAGVTEQGTDDHLRIDVVLTQSAPVEFGEELVAGTPVVADAEGKAVAFDVANFVGATELYVAGWVMEDGAAGTIGDVFLNPHLVANIPSA</sequence>
<name>A0AAD0RZ99_9GAMM</name>